<dbReference type="AlphaFoldDB" id="A0A9W4MLL1"/>
<evidence type="ECO:0000256" key="2">
    <source>
        <dbReference type="ARBA" id="ARBA00022692"/>
    </source>
</evidence>
<dbReference type="InterPro" id="IPR049326">
    <property type="entry name" value="Rhodopsin_dom_fungi"/>
</dbReference>
<dbReference type="PANTHER" id="PTHR33048:SF114">
    <property type="entry name" value="MEMBRANE PROTEIN PTH11-LIKE, PUTATIVE (AFU_ORTHOLOGUE AFUA_7G06620)-RELATED"/>
    <property type="match status" value="1"/>
</dbReference>
<dbReference type="OrthoDB" id="2988756at2759"/>
<name>A0A9W4MLL1_PENOL</name>
<evidence type="ECO:0000256" key="1">
    <source>
        <dbReference type="ARBA" id="ARBA00004141"/>
    </source>
</evidence>
<keyword evidence="4 7" id="KW-0472">Membrane</keyword>
<feature type="transmembrane region" description="Helical" evidence="7">
    <location>
        <begin position="35"/>
        <end position="54"/>
    </location>
</feature>
<dbReference type="GO" id="GO:0016020">
    <property type="term" value="C:membrane"/>
    <property type="evidence" value="ECO:0007669"/>
    <property type="project" value="UniProtKB-SubCell"/>
</dbReference>
<dbReference type="EMBL" id="CAJVOS010000006">
    <property type="protein sequence ID" value="CAG7935956.1"/>
    <property type="molecule type" value="Genomic_DNA"/>
</dbReference>
<organism evidence="9 10">
    <name type="scientific">Penicillium olsonii</name>
    <dbReference type="NCBI Taxonomy" id="99116"/>
    <lineage>
        <taxon>Eukaryota</taxon>
        <taxon>Fungi</taxon>
        <taxon>Dikarya</taxon>
        <taxon>Ascomycota</taxon>
        <taxon>Pezizomycotina</taxon>
        <taxon>Eurotiomycetes</taxon>
        <taxon>Eurotiomycetidae</taxon>
        <taxon>Eurotiales</taxon>
        <taxon>Aspergillaceae</taxon>
        <taxon>Penicillium</taxon>
    </lineage>
</organism>
<keyword evidence="2 7" id="KW-0812">Transmembrane</keyword>
<feature type="domain" description="Rhodopsin" evidence="8">
    <location>
        <begin position="51"/>
        <end position="272"/>
    </location>
</feature>
<protein>
    <recommendedName>
        <fullName evidence="8">Rhodopsin domain-containing protein</fullName>
    </recommendedName>
</protein>
<evidence type="ECO:0000313" key="9">
    <source>
        <dbReference type="EMBL" id="CAG7935956.1"/>
    </source>
</evidence>
<evidence type="ECO:0000313" key="10">
    <source>
        <dbReference type="Proteomes" id="UP001153618"/>
    </source>
</evidence>
<comment type="subcellular location">
    <subcellularLocation>
        <location evidence="1">Membrane</location>
        <topology evidence="1">Multi-pass membrane protein</topology>
    </subcellularLocation>
</comment>
<feature type="compositionally biased region" description="Polar residues" evidence="6">
    <location>
        <begin position="299"/>
        <end position="313"/>
    </location>
</feature>
<feature type="transmembrane region" description="Helical" evidence="7">
    <location>
        <begin position="108"/>
        <end position="130"/>
    </location>
</feature>
<comment type="caution">
    <text evidence="9">The sequence shown here is derived from an EMBL/GenBank/DDBJ whole genome shotgun (WGS) entry which is preliminary data.</text>
</comment>
<dbReference type="PANTHER" id="PTHR33048">
    <property type="entry name" value="PTH11-LIKE INTEGRAL MEMBRANE PROTEIN (AFU_ORTHOLOGUE AFUA_5G11245)"/>
    <property type="match status" value="1"/>
</dbReference>
<proteinExistence type="inferred from homology"/>
<feature type="transmembrane region" description="Helical" evidence="7">
    <location>
        <begin position="142"/>
        <end position="164"/>
    </location>
</feature>
<feature type="transmembrane region" description="Helical" evidence="7">
    <location>
        <begin position="245"/>
        <end position="268"/>
    </location>
</feature>
<evidence type="ECO:0000256" key="5">
    <source>
        <dbReference type="ARBA" id="ARBA00038359"/>
    </source>
</evidence>
<dbReference type="Proteomes" id="UP001153618">
    <property type="component" value="Unassembled WGS sequence"/>
</dbReference>
<evidence type="ECO:0000256" key="4">
    <source>
        <dbReference type="ARBA" id="ARBA00023136"/>
    </source>
</evidence>
<sequence>MALEFKSNVKGLLSHISDHFWKRSNMARPEQGQVVAWYVCTVTACTFLVCRLVIRLRLLKRLYLDDLFVTMACLCLIGDLAIQHYMFNQGMTEMANTTVDQKINMMKMIIPGSTLYVTSLWLIKASMVIFYKRLADRTRYQLVYNITLGTLAATWLVLFFDIVFKCYPPKRQWEGILDAELACPEGPSTINYWLTILFICLPISQVARLKMPTKQKWGVISVFLLGVFVVITSIIRAVYSHLGEQMITCTVSMIETAIAIIASCLPVLRTLVFGSHSRTGTYSSRRGYELSHAGVHTGAQDSKQQTSVSASRSQVDRAADDISFNDSEDGLVKDPVSRPGIAVTHEYFVHEDARKFRG</sequence>
<evidence type="ECO:0000259" key="8">
    <source>
        <dbReference type="Pfam" id="PF20684"/>
    </source>
</evidence>
<evidence type="ECO:0000256" key="3">
    <source>
        <dbReference type="ARBA" id="ARBA00022989"/>
    </source>
</evidence>
<feature type="region of interest" description="Disordered" evidence="6">
    <location>
        <begin position="295"/>
        <end position="316"/>
    </location>
</feature>
<feature type="transmembrane region" description="Helical" evidence="7">
    <location>
        <begin position="66"/>
        <end position="88"/>
    </location>
</feature>
<dbReference type="InterPro" id="IPR052337">
    <property type="entry name" value="SAT4-like"/>
</dbReference>
<dbReference type="Pfam" id="PF20684">
    <property type="entry name" value="Fung_rhodopsin"/>
    <property type="match status" value="1"/>
</dbReference>
<feature type="transmembrane region" description="Helical" evidence="7">
    <location>
        <begin position="190"/>
        <end position="207"/>
    </location>
</feature>
<comment type="similarity">
    <text evidence="5">Belongs to the SAT4 family.</text>
</comment>
<keyword evidence="10" id="KW-1185">Reference proteome</keyword>
<gene>
    <name evidence="9" type="ORF">POLS_LOCUS9</name>
</gene>
<evidence type="ECO:0000256" key="6">
    <source>
        <dbReference type="SAM" id="MobiDB-lite"/>
    </source>
</evidence>
<feature type="transmembrane region" description="Helical" evidence="7">
    <location>
        <begin position="219"/>
        <end position="239"/>
    </location>
</feature>
<keyword evidence="3 7" id="KW-1133">Transmembrane helix</keyword>
<evidence type="ECO:0000256" key="7">
    <source>
        <dbReference type="SAM" id="Phobius"/>
    </source>
</evidence>
<reference evidence="9" key="1">
    <citation type="submission" date="2021-07" db="EMBL/GenBank/DDBJ databases">
        <authorList>
            <person name="Branca A.L. A."/>
        </authorList>
    </citation>
    <scope>NUCLEOTIDE SEQUENCE</scope>
</reference>
<accession>A0A9W4MLL1</accession>